<evidence type="ECO:0000313" key="2">
    <source>
        <dbReference type="EMBL" id="EEU43432.1"/>
    </source>
</evidence>
<dbReference type="HOGENOM" id="CLU_1796980_0_0_1"/>
<dbReference type="GeneID" id="9677037"/>
<gene>
    <name evidence="2" type="ORF">NECHADRAFT_82721</name>
</gene>
<reference evidence="2 3" key="1">
    <citation type="journal article" date="2009" name="PLoS Genet.">
        <title>The genome of Nectria haematococca: contribution of supernumerary chromosomes to gene expansion.</title>
        <authorList>
            <person name="Coleman J.J."/>
            <person name="Rounsley S.D."/>
            <person name="Rodriguez-Carres M."/>
            <person name="Kuo A."/>
            <person name="Wasmann C.C."/>
            <person name="Grimwood J."/>
            <person name="Schmutz J."/>
            <person name="Taga M."/>
            <person name="White G.J."/>
            <person name="Zhou S."/>
            <person name="Schwartz D.C."/>
            <person name="Freitag M."/>
            <person name="Ma L.J."/>
            <person name="Danchin E.G."/>
            <person name="Henrissat B."/>
            <person name="Coutinho P.M."/>
            <person name="Nelson D.R."/>
            <person name="Straney D."/>
            <person name="Napoli C.A."/>
            <person name="Barker B.M."/>
            <person name="Gribskov M."/>
            <person name="Rep M."/>
            <person name="Kroken S."/>
            <person name="Molnar I."/>
            <person name="Rensing C."/>
            <person name="Kennell J.C."/>
            <person name="Zamora J."/>
            <person name="Farman M.L."/>
            <person name="Selker E.U."/>
            <person name="Salamov A."/>
            <person name="Shapiro H."/>
            <person name="Pangilinan J."/>
            <person name="Lindquist E."/>
            <person name="Lamers C."/>
            <person name="Grigoriev I.V."/>
            <person name="Geiser D.M."/>
            <person name="Covert S.F."/>
            <person name="Temporini E."/>
            <person name="Vanetten H.D."/>
        </authorList>
    </citation>
    <scope>NUCLEOTIDE SEQUENCE [LARGE SCALE GENOMIC DNA]</scope>
    <source>
        <strain evidence="3">ATCC MYA-4622 / CBS 123669 / FGSC 9596 / NRRL 45880 / 77-13-4</strain>
    </source>
</reference>
<accession>C7YY15</accession>
<evidence type="ECO:0000313" key="3">
    <source>
        <dbReference type="Proteomes" id="UP000005206"/>
    </source>
</evidence>
<keyword evidence="3" id="KW-1185">Reference proteome</keyword>
<organism evidence="2 3">
    <name type="scientific">Fusarium vanettenii (strain ATCC MYA-4622 / CBS 123669 / FGSC 9596 / NRRL 45880 / 77-13-4)</name>
    <name type="common">Fusarium solani subsp. pisi</name>
    <dbReference type="NCBI Taxonomy" id="660122"/>
    <lineage>
        <taxon>Eukaryota</taxon>
        <taxon>Fungi</taxon>
        <taxon>Dikarya</taxon>
        <taxon>Ascomycota</taxon>
        <taxon>Pezizomycotina</taxon>
        <taxon>Sordariomycetes</taxon>
        <taxon>Hypocreomycetidae</taxon>
        <taxon>Hypocreales</taxon>
        <taxon>Nectriaceae</taxon>
        <taxon>Fusarium</taxon>
        <taxon>Fusarium solani species complex</taxon>
        <taxon>Fusarium vanettenii</taxon>
    </lineage>
</organism>
<dbReference type="AlphaFoldDB" id="C7YY15"/>
<feature type="region of interest" description="Disordered" evidence="1">
    <location>
        <begin position="1"/>
        <end position="48"/>
    </location>
</feature>
<dbReference type="EMBL" id="GG698902">
    <property type="protein sequence ID" value="EEU43432.1"/>
    <property type="molecule type" value="Genomic_DNA"/>
</dbReference>
<dbReference type="VEuPathDB" id="FungiDB:NECHADRAFT_82721"/>
<feature type="compositionally biased region" description="Polar residues" evidence="1">
    <location>
        <begin position="1"/>
        <end position="16"/>
    </location>
</feature>
<feature type="region of interest" description="Disordered" evidence="1">
    <location>
        <begin position="64"/>
        <end position="88"/>
    </location>
</feature>
<feature type="compositionally biased region" description="Low complexity" evidence="1">
    <location>
        <begin position="67"/>
        <end position="79"/>
    </location>
</feature>
<dbReference type="KEGG" id="nhe:NECHADRAFT_82721"/>
<dbReference type="InParanoid" id="C7YY15"/>
<protein>
    <submittedName>
        <fullName evidence="2">Uncharacterized protein</fullName>
    </submittedName>
</protein>
<sequence>MDGSNRNTPTIQQPMAQRQAGEDNPRGLQQERQTATPPVGIAAGPGVLGHTNVEDLEQLIRESREQLTTPITDTLPTTPREYRGHSSRHSEEITHLLDRLLQQNQILIQLIDRPAPAHRKDYEKPPTYNYKHLAKHTSAVKVDD</sequence>
<evidence type="ECO:0000256" key="1">
    <source>
        <dbReference type="SAM" id="MobiDB-lite"/>
    </source>
</evidence>
<dbReference type="Proteomes" id="UP000005206">
    <property type="component" value="Chromosome 7"/>
</dbReference>
<dbReference type="RefSeq" id="XP_003049145.1">
    <property type="nucleotide sequence ID" value="XM_003049099.1"/>
</dbReference>
<name>C7YY15_FUSV7</name>
<proteinExistence type="predicted"/>